<keyword evidence="6 11" id="KW-0560">Oxidoreductase</keyword>
<dbReference type="InterPro" id="IPR013509">
    <property type="entry name" value="RNR_lsu_N"/>
</dbReference>
<comment type="cofactor">
    <cofactor evidence="1 11">
        <name>adenosylcob(III)alamin</name>
        <dbReference type="ChEBI" id="CHEBI:18408"/>
    </cofactor>
</comment>
<evidence type="ECO:0000259" key="13">
    <source>
        <dbReference type="Pfam" id="PF02867"/>
    </source>
</evidence>
<keyword evidence="3 11" id="KW-0846">Cobalamin</keyword>
<dbReference type="PANTHER" id="PTHR43371:SF1">
    <property type="entry name" value="RIBONUCLEOSIDE-DIPHOSPHATE REDUCTASE"/>
    <property type="match status" value="1"/>
</dbReference>
<keyword evidence="4 11" id="KW-0237">DNA synthesis</keyword>
<reference evidence="14 15" key="1">
    <citation type="submission" date="2023-07" db="EMBL/GenBank/DDBJ databases">
        <authorList>
            <person name="Peeters C."/>
        </authorList>
    </citation>
    <scope>NUCLEOTIDE SEQUENCE [LARGE SCALE GENOMIC DNA]</scope>
    <source>
        <strain evidence="14 15">LMG 18101</strain>
    </source>
</reference>
<comment type="caution">
    <text evidence="14">The sequence shown here is derived from an EMBL/GenBank/DDBJ whole genome shotgun (WGS) entry which is preliminary data.</text>
</comment>
<accession>A0ABM9K8S9</accession>
<dbReference type="GO" id="GO:0004748">
    <property type="term" value="F:ribonucleoside-diphosphate reductase activity, thioredoxin disulfide as acceptor"/>
    <property type="evidence" value="ECO:0007669"/>
    <property type="project" value="UniProtKB-EC"/>
</dbReference>
<dbReference type="NCBIfam" id="NF005401">
    <property type="entry name" value="PRK06948.1"/>
    <property type="match status" value="1"/>
</dbReference>
<feature type="domain" description="Ribonucleotide reductase large subunit C-terminal" evidence="13">
    <location>
        <begin position="104"/>
        <end position="578"/>
    </location>
</feature>
<proteinExistence type="inferred from homology"/>
<evidence type="ECO:0000256" key="8">
    <source>
        <dbReference type="ARBA" id="ARBA00023157"/>
    </source>
</evidence>
<dbReference type="Gene3D" id="3.20.70.20">
    <property type="match status" value="1"/>
</dbReference>
<name>A0ABM9K8S9_9RALS</name>
<evidence type="ECO:0000256" key="9">
    <source>
        <dbReference type="ARBA" id="ARBA00023285"/>
    </source>
</evidence>
<keyword evidence="5 11" id="KW-0547">Nucleotide-binding</keyword>
<dbReference type="PRINTS" id="PR01183">
    <property type="entry name" value="RIBORDTASEM1"/>
</dbReference>
<evidence type="ECO:0000313" key="15">
    <source>
        <dbReference type="Proteomes" id="UP001189757"/>
    </source>
</evidence>
<evidence type="ECO:0000256" key="4">
    <source>
        <dbReference type="ARBA" id="ARBA00022634"/>
    </source>
</evidence>
<evidence type="ECO:0000256" key="10">
    <source>
        <dbReference type="ARBA" id="ARBA00047754"/>
    </source>
</evidence>
<dbReference type="CDD" id="cd02888">
    <property type="entry name" value="RNR_II_dimer"/>
    <property type="match status" value="1"/>
</dbReference>
<dbReference type="Proteomes" id="UP001189757">
    <property type="component" value="Unassembled WGS sequence"/>
</dbReference>
<dbReference type="EMBL" id="CATZLL010000011">
    <property type="protein sequence ID" value="CAJ0818033.1"/>
    <property type="molecule type" value="Genomic_DNA"/>
</dbReference>
<dbReference type="RefSeq" id="WP_316681759.1">
    <property type="nucleotide sequence ID" value="NZ_CATZLL010000011.1"/>
</dbReference>
<evidence type="ECO:0000259" key="12">
    <source>
        <dbReference type="Pfam" id="PF00317"/>
    </source>
</evidence>
<evidence type="ECO:0000256" key="6">
    <source>
        <dbReference type="ARBA" id="ARBA00023002"/>
    </source>
</evidence>
<dbReference type="Pfam" id="PF00317">
    <property type="entry name" value="Ribonuc_red_lgN"/>
    <property type="match status" value="1"/>
</dbReference>
<dbReference type="InterPro" id="IPR013344">
    <property type="entry name" value="RNR_NrdJ/NrdZ"/>
</dbReference>
<protein>
    <recommendedName>
        <fullName evidence="11">Vitamin B12-dependent ribonucleotide reductase</fullName>
        <ecNumber evidence="11">1.17.4.1</ecNumber>
    </recommendedName>
</protein>
<keyword evidence="7" id="KW-0215">Deoxyribonucleotide synthesis</keyword>
<dbReference type="InterPro" id="IPR050862">
    <property type="entry name" value="RdRp_reductase_class-2"/>
</dbReference>
<organism evidence="14 15">
    <name type="scientific">Ralstonia flaminis</name>
    <dbReference type="NCBI Taxonomy" id="3058597"/>
    <lineage>
        <taxon>Bacteria</taxon>
        <taxon>Pseudomonadati</taxon>
        <taxon>Pseudomonadota</taxon>
        <taxon>Betaproteobacteria</taxon>
        <taxon>Burkholderiales</taxon>
        <taxon>Burkholderiaceae</taxon>
        <taxon>Ralstonia</taxon>
    </lineage>
</organism>
<evidence type="ECO:0000256" key="5">
    <source>
        <dbReference type="ARBA" id="ARBA00022741"/>
    </source>
</evidence>
<comment type="similarity">
    <text evidence="2 11">Belongs to the ribonucleoside diphosphate reductase class-2 family.</text>
</comment>
<evidence type="ECO:0000256" key="1">
    <source>
        <dbReference type="ARBA" id="ARBA00001922"/>
    </source>
</evidence>
<keyword evidence="9 11" id="KW-0170">Cobalt</keyword>
<comment type="catalytic activity">
    <reaction evidence="10 11">
        <text>a 2'-deoxyribonucleoside 5'-diphosphate + [thioredoxin]-disulfide + H2O = a ribonucleoside 5'-diphosphate + [thioredoxin]-dithiol</text>
        <dbReference type="Rhea" id="RHEA:23252"/>
        <dbReference type="Rhea" id="RHEA-COMP:10698"/>
        <dbReference type="Rhea" id="RHEA-COMP:10700"/>
        <dbReference type="ChEBI" id="CHEBI:15377"/>
        <dbReference type="ChEBI" id="CHEBI:29950"/>
        <dbReference type="ChEBI" id="CHEBI:50058"/>
        <dbReference type="ChEBI" id="CHEBI:57930"/>
        <dbReference type="ChEBI" id="CHEBI:73316"/>
        <dbReference type="EC" id="1.17.4.1"/>
    </reaction>
</comment>
<evidence type="ECO:0000313" key="14">
    <source>
        <dbReference type="EMBL" id="CAJ0818033.1"/>
    </source>
</evidence>
<dbReference type="PANTHER" id="PTHR43371">
    <property type="entry name" value="VITAMIN B12-DEPENDENT RIBONUCLEOTIDE REDUCTASE"/>
    <property type="match status" value="1"/>
</dbReference>
<sequence>MVGEIRIAPEVLPPVCAAVLADRYLAPGETTREHVFRRVAHALAAAEAPDRRAHFARLFYANMLHGAIGAGRIMANAGVARQATMVNCFVHPIVGPGVQIAAASDIERALSQAQVTLRMGGGVGYDFSPVAPRAALQAQAGTGSVSEVIERFDHACKSLALSNTRGGAQMAVLRCDHPDLALFVRAKRERKRWTTFNISVAVTDAFMQAVADDALWPLQHRAEPDAIARAAGAHPLGNGNWCYATLPARQLWREIVEAAHHSAEPGLLFIDTINAANDLAEVETIVATNPCGEQPLPPWGSCVLGPIDLSRWVECPFGVGGQPMFDFVGLSRSVQVQVRMLDNAIDITRWPLPEHMHEAHAKRRVGVGVTGLADALTMMRLPYDAPHARHLTTQIGRCLRDNAYAASAALAQERGPYPLFRAERSLAPGHFVAALPNAVRDAIARHGLRNSHLLSLAPTGSVSLAFGGNCSSGIEPAFDWTYERRVRVQHGPPLRYRIENHAYRYFRAVHGGHAALPDYFVTARQVDGMDHLRMVAALQPFIDASISKTVLVAGGVSPAEVGALLFQAWQLRLKGITIFRPDPALDEVLSMLPVAEGRPACFC</sequence>
<comment type="function">
    <text evidence="11">Catalyzes the reduction of ribonucleotides to deoxyribonucleotides. May function to provide a pool of deoxyribonucleotide precursors for DNA repair during oxygen limitation and/or for immediate growth after restoration of oxygen.</text>
</comment>
<dbReference type="InterPro" id="IPR000788">
    <property type="entry name" value="RNR_lg_C"/>
</dbReference>
<evidence type="ECO:0000256" key="2">
    <source>
        <dbReference type="ARBA" id="ARBA00007405"/>
    </source>
</evidence>
<evidence type="ECO:0000256" key="3">
    <source>
        <dbReference type="ARBA" id="ARBA00022628"/>
    </source>
</evidence>
<dbReference type="EC" id="1.17.4.1" evidence="11"/>
<feature type="domain" description="Ribonucleotide reductase large subunit N-terminal" evidence="12">
    <location>
        <begin position="16"/>
        <end position="81"/>
    </location>
</feature>
<gene>
    <name evidence="14" type="primary">nrdZ</name>
    <name evidence="14" type="ORF">LMG18101_03471</name>
</gene>
<keyword evidence="15" id="KW-1185">Reference proteome</keyword>
<keyword evidence="8" id="KW-1015">Disulfide bond</keyword>
<dbReference type="Pfam" id="PF02867">
    <property type="entry name" value="Ribonuc_red_lgC"/>
    <property type="match status" value="1"/>
</dbReference>
<dbReference type="NCBIfam" id="TIGR02504">
    <property type="entry name" value="NrdJ_Z"/>
    <property type="match status" value="1"/>
</dbReference>
<evidence type="ECO:0000256" key="11">
    <source>
        <dbReference type="RuleBase" id="RU364064"/>
    </source>
</evidence>
<dbReference type="SUPFAM" id="SSF51998">
    <property type="entry name" value="PFL-like glycyl radical enzymes"/>
    <property type="match status" value="1"/>
</dbReference>
<evidence type="ECO:0000256" key="7">
    <source>
        <dbReference type="ARBA" id="ARBA00023116"/>
    </source>
</evidence>